<dbReference type="InterPro" id="IPR000582">
    <property type="entry name" value="Acyl-CoA-binding_protein"/>
</dbReference>
<dbReference type="InterPro" id="IPR035984">
    <property type="entry name" value="Acyl-CoA-binding_sf"/>
</dbReference>
<dbReference type="PRINTS" id="PR00689">
    <property type="entry name" value="ACOABINDINGP"/>
</dbReference>
<accession>A0A1L9X278</accession>
<sequence length="143" mass="15670">MSVSAFTTALSAAQSKAQYTPAVQAAADKVNADAFSAAIAVVLAGDDSATVEGEQAAALQSAFEFATLLVKQLASEPGQTEMLTLYKYFKRSRNEEPAQPSFYQLESKYKYNAWKEISHISQQRAQANYIKEVNDLIEKYGTQ</sequence>
<dbReference type="OrthoDB" id="346910at2759"/>
<name>A0A1L9X278_ASPA1</name>
<evidence type="ECO:0000259" key="3">
    <source>
        <dbReference type="PROSITE" id="PS51228"/>
    </source>
</evidence>
<dbReference type="Pfam" id="PF00887">
    <property type="entry name" value="ACBP"/>
    <property type="match status" value="1"/>
</dbReference>
<dbReference type="GO" id="GO:0000062">
    <property type="term" value="F:fatty-acyl-CoA binding"/>
    <property type="evidence" value="ECO:0007669"/>
    <property type="project" value="InterPro"/>
</dbReference>
<dbReference type="Proteomes" id="UP000184546">
    <property type="component" value="Unassembled WGS sequence"/>
</dbReference>
<dbReference type="RefSeq" id="XP_020058825.1">
    <property type="nucleotide sequence ID" value="XM_020203388.1"/>
</dbReference>
<dbReference type="VEuPathDB" id="FungiDB:ASPACDRAFT_58793"/>
<dbReference type="PANTHER" id="PTHR23310">
    <property type="entry name" value="ACYL-COA-BINDING PROTEIN, ACBP"/>
    <property type="match status" value="1"/>
</dbReference>
<dbReference type="STRING" id="690307.A0A1L9X278"/>
<keyword evidence="5" id="KW-1185">Reference proteome</keyword>
<evidence type="ECO:0000256" key="1">
    <source>
        <dbReference type="ARBA" id="ARBA00005567"/>
    </source>
</evidence>
<protein>
    <recommendedName>
        <fullName evidence="3">ACB domain-containing protein</fullName>
    </recommendedName>
</protein>
<gene>
    <name evidence="4" type="ORF">ASPACDRAFT_58793</name>
</gene>
<comment type="similarity">
    <text evidence="1">Belongs to the ACBP family.</text>
</comment>
<feature type="domain" description="ACB" evidence="3">
    <location>
        <begin position="59"/>
        <end position="142"/>
    </location>
</feature>
<dbReference type="SUPFAM" id="SSF47027">
    <property type="entry name" value="Acyl-CoA binding protein"/>
    <property type="match status" value="1"/>
</dbReference>
<dbReference type="GeneID" id="30977202"/>
<dbReference type="AlphaFoldDB" id="A0A1L9X278"/>
<dbReference type="PANTHER" id="PTHR23310:SF62">
    <property type="entry name" value="ACYL-COA BINDING PROTEIN 1, ISOFORM A"/>
    <property type="match status" value="1"/>
</dbReference>
<evidence type="ECO:0000256" key="2">
    <source>
        <dbReference type="ARBA" id="ARBA00023121"/>
    </source>
</evidence>
<evidence type="ECO:0000313" key="4">
    <source>
        <dbReference type="EMBL" id="OJK02486.1"/>
    </source>
</evidence>
<dbReference type="PROSITE" id="PS51228">
    <property type="entry name" value="ACB_2"/>
    <property type="match status" value="1"/>
</dbReference>
<evidence type="ECO:0000313" key="5">
    <source>
        <dbReference type="Proteomes" id="UP000184546"/>
    </source>
</evidence>
<dbReference type="GO" id="GO:0006631">
    <property type="term" value="P:fatty acid metabolic process"/>
    <property type="evidence" value="ECO:0007669"/>
    <property type="project" value="TreeGrafter"/>
</dbReference>
<proteinExistence type="inferred from homology"/>
<dbReference type="Gene3D" id="1.20.80.10">
    <property type="match status" value="1"/>
</dbReference>
<dbReference type="InterPro" id="IPR014352">
    <property type="entry name" value="FERM/acyl-CoA-bd_prot_sf"/>
</dbReference>
<dbReference type="EMBL" id="KV878973">
    <property type="protein sequence ID" value="OJK02486.1"/>
    <property type="molecule type" value="Genomic_DNA"/>
</dbReference>
<reference evidence="5" key="1">
    <citation type="journal article" date="2017" name="Genome Biol.">
        <title>Comparative genomics reveals high biological diversity and specific adaptations in the industrially and medically important fungal genus Aspergillus.</title>
        <authorList>
            <person name="de Vries R.P."/>
            <person name="Riley R."/>
            <person name="Wiebenga A."/>
            <person name="Aguilar-Osorio G."/>
            <person name="Amillis S."/>
            <person name="Uchima C.A."/>
            <person name="Anderluh G."/>
            <person name="Asadollahi M."/>
            <person name="Askin M."/>
            <person name="Barry K."/>
            <person name="Battaglia E."/>
            <person name="Bayram O."/>
            <person name="Benocci T."/>
            <person name="Braus-Stromeyer S.A."/>
            <person name="Caldana C."/>
            <person name="Canovas D."/>
            <person name="Cerqueira G.C."/>
            <person name="Chen F."/>
            <person name="Chen W."/>
            <person name="Choi C."/>
            <person name="Clum A."/>
            <person name="Dos Santos R.A."/>
            <person name="Damasio A.R."/>
            <person name="Diallinas G."/>
            <person name="Emri T."/>
            <person name="Fekete E."/>
            <person name="Flipphi M."/>
            <person name="Freyberg S."/>
            <person name="Gallo A."/>
            <person name="Gournas C."/>
            <person name="Habgood R."/>
            <person name="Hainaut M."/>
            <person name="Harispe M.L."/>
            <person name="Henrissat B."/>
            <person name="Hilden K.S."/>
            <person name="Hope R."/>
            <person name="Hossain A."/>
            <person name="Karabika E."/>
            <person name="Karaffa L."/>
            <person name="Karanyi Z."/>
            <person name="Krasevec N."/>
            <person name="Kuo A."/>
            <person name="Kusch H."/>
            <person name="LaButti K."/>
            <person name="Lagendijk E.L."/>
            <person name="Lapidus A."/>
            <person name="Levasseur A."/>
            <person name="Lindquist E."/>
            <person name="Lipzen A."/>
            <person name="Logrieco A.F."/>
            <person name="MacCabe A."/>
            <person name="Maekelae M.R."/>
            <person name="Malavazi I."/>
            <person name="Melin P."/>
            <person name="Meyer V."/>
            <person name="Mielnichuk N."/>
            <person name="Miskei M."/>
            <person name="Molnar A.P."/>
            <person name="Mule G."/>
            <person name="Ngan C.Y."/>
            <person name="Orejas M."/>
            <person name="Orosz E."/>
            <person name="Ouedraogo J.P."/>
            <person name="Overkamp K.M."/>
            <person name="Park H.-S."/>
            <person name="Perrone G."/>
            <person name="Piumi F."/>
            <person name="Punt P.J."/>
            <person name="Ram A.F."/>
            <person name="Ramon A."/>
            <person name="Rauscher S."/>
            <person name="Record E."/>
            <person name="Riano-Pachon D.M."/>
            <person name="Robert V."/>
            <person name="Roehrig J."/>
            <person name="Ruller R."/>
            <person name="Salamov A."/>
            <person name="Salih N.S."/>
            <person name="Samson R.A."/>
            <person name="Sandor E."/>
            <person name="Sanguinetti M."/>
            <person name="Schuetze T."/>
            <person name="Sepcic K."/>
            <person name="Shelest E."/>
            <person name="Sherlock G."/>
            <person name="Sophianopoulou V."/>
            <person name="Squina F.M."/>
            <person name="Sun H."/>
            <person name="Susca A."/>
            <person name="Todd R.B."/>
            <person name="Tsang A."/>
            <person name="Unkles S.E."/>
            <person name="van de Wiele N."/>
            <person name="van Rossen-Uffink D."/>
            <person name="Oliveira J.V."/>
            <person name="Vesth T.C."/>
            <person name="Visser J."/>
            <person name="Yu J.-H."/>
            <person name="Zhou M."/>
            <person name="Andersen M.R."/>
            <person name="Archer D.B."/>
            <person name="Baker S.E."/>
            <person name="Benoit I."/>
            <person name="Brakhage A.A."/>
            <person name="Braus G.H."/>
            <person name="Fischer R."/>
            <person name="Frisvad J.C."/>
            <person name="Goldman G.H."/>
            <person name="Houbraken J."/>
            <person name="Oakley B."/>
            <person name="Pocsi I."/>
            <person name="Scazzocchio C."/>
            <person name="Seiboth B."/>
            <person name="vanKuyk P.A."/>
            <person name="Wortman J."/>
            <person name="Dyer P.S."/>
            <person name="Grigoriev I.V."/>
        </authorList>
    </citation>
    <scope>NUCLEOTIDE SEQUENCE [LARGE SCALE GENOMIC DNA]</scope>
    <source>
        <strain evidence="5">ATCC 16872 / CBS 172.66 / WB 5094</strain>
    </source>
</reference>
<keyword evidence="2" id="KW-0446">Lipid-binding</keyword>
<dbReference type="OMA" id="MEKPGMF"/>
<organism evidence="4 5">
    <name type="scientific">Aspergillus aculeatus (strain ATCC 16872 / CBS 172.66 / WB 5094)</name>
    <dbReference type="NCBI Taxonomy" id="690307"/>
    <lineage>
        <taxon>Eukaryota</taxon>
        <taxon>Fungi</taxon>
        <taxon>Dikarya</taxon>
        <taxon>Ascomycota</taxon>
        <taxon>Pezizomycotina</taxon>
        <taxon>Eurotiomycetes</taxon>
        <taxon>Eurotiomycetidae</taxon>
        <taxon>Eurotiales</taxon>
        <taxon>Aspergillaceae</taxon>
        <taxon>Aspergillus</taxon>
        <taxon>Aspergillus subgen. Circumdati</taxon>
    </lineage>
</organism>